<evidence type="ECO:0000256" key="2">
    <source>
        <dbReference type="ARBA" id="ARBA00019841"/>
    </source>
</evidence>
<dbReference type="RefSeq" id="WP_077719041.1">
    <property type="nucleotide sequence ID" value="NZ_CP019699.1"/>
</dbReference>
<dbReference type="OrthoDB" id="9809852at2"/>
<dbReference type="Gene3D" id="3.90.1640.30">
    <property type="match status" value="1"/>
</dbReference>
<dbReference type="InterPro" id="IPR003156">
    <property type="entry name" value="DHHA1_dom"/>
</dbReference>
<dbReference type="GO" id="GO:0008409">
    <property type="term" value="F:5'-3' exonuclease activity"/>
    <property type="evidence" value="ECO:0007669"/>
    <property type="project" value="InterPro"/>
</dbReference>
<dbReference type="GO" id="GO:0006310">
    <property type="term" value="P:DNA recombination"/>
    <property type="evidence" value="ECO:0007669"/>
    <property type="project" value="InterPro"/>
</dbReference>
<dbReference type="InterPro" id="IPR038763">
    <property type="entry name" value="DHH_sf"/>
</dbReference>
<dbReference type="EMBL" id="CP019699">
    <property type="protein sequence ID" value="AQS55224.1"/>
    <property type="molecule type" value="Genomic_DNA"/>
</dbReference>
<accession>A0A1U9K5B8</accession>
<proteinExistence type="inferred from homology"/>
<feature type="domain" description="DDH" evidence="7">
    <location>
        <begin position="82"/>
        <end position="226"/>
    </location>
</feature>
<evidence type="ECO:0000256" key="6">
    <source>
        <dbReference type="SAM" id="MobiDB-lite"/>
    </source>
</evidence>
<feature type="region of interest" description="Disordered" evidence="6">
    <location>
        <begin position="775"/>
        <end position="803"/>
    </location>
</feature>
<dbReference type="InterPro" id="IPR041122">
    <property type="entry name" value="RecJ_OB"/>
</dbReference>
<dbReference type="Proteomes" id="UP000188603">
    <property type="component" value="Chromosome"/>
</dbReference>
<feature type="domain" description="Single-stranded-DNA-specific exonuclease RecJ C-terminal" evidence="9">
    <location>
        <begin position="567"/>
        <end position="763"/>
    </location>
</feature>
<dbReference type="Pfam" id="PF10141">
    <property type="entry name" value="ssDNA-exonuc_C"/>
    <property type="match status" value="1"/>
</dbReference>
<dbReference type="PANTHER" id="PTHR30255">
    <property type="entry name" value="SINGLE-STRANDED-DNA-SPECIFIC EXONUCLEASE RECJ"/>
    <property type="match status" value="1"/>
</dbReference>
<evidence type="ECO:0000256" key="3">
    <source>
        <dbReference type="ARBA" id="ARBA00022722"/>
    </source>
</evidence>
<feature type="domain" description="RecJ OB" evidence="10">
    <location>
        <begin position="454"/>
        <end position="560"/>
    </location>
</feature>
<dbReference type="GO" id="GO:0006281">
    <property type="term" value="P:DNA repair"/>
    <property type="evidence" value="ECO:0007669"/>
    <property type="project" value="InterPro"/>
</dbReference>
<evidence type="ECO:0000256" key="5">
    <source>
        <dbReference type="ARBA" id="ARBA00022839"/>
    </source>
</evidence>
<evidence type="ECO:0000313" key="11">
    <source>
        <dbReference type="EMBL" id="AQS55224.1"/>
    </source>
</evidence>
<dbReference type="STRING" id="1471761.B0W44_04965"/>
<keyword evidence="5 11" id="KW-0269">Exonuclease</keyword>
<evidence type="ECO:0000259" key="7">
    <source>
        <dbReference type="Pfam" id="PF01368"/>
    </source>
</evidence>
<evidence type="ECO:0000313" key="12">
    <source>
        <dbReference type="Proteomes" id="UP000188603"/>
    </source>
</evidence>
<protein>
    <recommendedName>
        <fullName evidence="2">Single-stranded-DNA-specific exonuclease RecJ</fullName>
    </recommendedName>
</protein>
<evidence type="ECO:0000259" key="9">
    <source>
        <dbReference type="Pfam" id="PF10141"/>
    </source>
</evidence>
<dbReference type="Pfam" id="PF02272">
    <property type="entry name" value="DHHA1"/>
    <property type="match status" value="1"/>
</dbReference>
<dbReference type="NCBIfam" id="TIGR00644">
    <property type="entry name" value="recJ"/>
    <property type="match status" value="1"/>
</dbReference>
<dbReference type="InterPro" id="IPR018779">
    <property type="entry name" value="RecJ_C"/>
</dbReference>
<evidence type="ECO:0000259" key="8">
    <source>
        <dbReference type="Pfam" id="PF02272"/>
    </source>
</evidence>
<evidence type="ECO:0000256" key="1">
    <source>
        <dbReference type="ARBA" id="ARBA00005915"/>
    </source>
</evidence>
<comment type="similarity">
    <text evidence="1">Belongs to the RecJ family.</text>
</comment>
<dbReference type="InterPro" id="IPR004610">
    <property type="entry name" value="RecJ"/>
</dbReference>
<dbReference type="Pfam" id="PF17768">
    <property type="entry name" value="RecJ_OB"/>
    <property type="match status" value="1"/>
</dbReference>
<dbReference type="InterPro" id="IPR001667">
    <property type="entry name" value="DDH_dom"/>
</dbReference>
<keyword evidence="3" id="KW-0540">Nuclease</keyword>
<dbReference type="GO" id="GO:0003676">
    <property type="term" value="F:nucleic acid binding"/>
    <property type="evidence" value="ECO:0007669"/>
    <property type="project" value="InterPro"/>
</dbReference>
<dbReference type="AlphaFoldDB" id="A0A1U9K5B8"/>
<dbReference type="SUPFAM" id="SSF64182">
    <property type="entry name" value="DHH phosphoesterases"/>
    <property type="match status" value="1"/>
</dbReference>
<dbReference type="InterPro" id="IPR051673">
    <property type="entry name" value="SSDNA_exonuclease_RecJ"/>
</dbReference>
<feature type="compositionally biased region" description="Basic and acidic residues" evidence="6">
    <location>
        <begin position="782"/>
        <end position="796"/>
    </location>
</feature>
<dbReference type="KEGG" id="ntr:B0W44_04965"/>
<dbReference type="PANTHER" id="PTHR30255:SF2">
    <property type="entry name" value="SINGLE-STRANDED-DNA-SPECIFIC EXONUCLEASE RECJ"/>
    <property type="match status" value="1"/>
</dbReference>
<reference evidence="11 12" key="1">
    <citation type="journal article" date="2015" name="Int. J. Syst. Evol. Microbiol.">
        <title>Novibacillus thermophilus gen. nov., sp. nov., a Gram-staining-negative and moderately thermophilic member of the family Thermoactinomycetaceae.</title>
        <authorList>
            <person name="Yang G."/>
            <person name="Chen J."/>
            <person name="Zhou S."/>
        </authorList>
    </citation>
    <scope>NUCLEOTIDE SEQUENCE [LARGE SCALE GENOMIC DNA]</scope>
    <source>
        <strain evidence="11 12">SG-1</strain>
    </source>
</reference>
<keyword evidence="12" id="KW-1185">Reference proteome</keyword>
<keyword evidence="4" id="KW-0378">Hydrolase</keyword>
<evidence type="ECO:0000259" key="10">
    <source>
        <dbReference type="Pfam" id="PF17768"/>
    </source>
</evidence>
<gene>
    <name evidence="11" type="ORF">B0W44_04965</name>
</gene>
<name>A0A1U9K5B8_9BACL</name>
<dbReference type="Pfam" id="PF01368">
    <property type="entry name" value="DHH"/>
    <property type="match status" value="1"/>
</dbReference>
<dbReference type="Gene3D" id="3.10.310.30">
    <property type="match status" value="1"/>
</dbReference>
<feature type="domain" description="DHHA1" evidence="8">
    <location>
        <begin position="346"/>
        <end position="439"/>
    </location>
</feature>
<sequence>MYHPKTRWIQSQIDEQRVEELVREAGIHPMIARILVLRGLNSQEQVARFLRVSTDDFHDPYHLHGMGKAVTRIRRALEDKEKIWIYGDYDADGVSSTSVMIETFRLLGQEVDYYIPNRFTEGYGLNRQAVELAAKRGVSLIITVDTGITAVEETELARTLGVDLIITDHHEPPPVLPDALAVVNPKQPDCHYPHDTLAGVGVAFKLAHALLGRLPHELLQLAALGTIADLVPLVGENRIIAALGLKQMNERRHVGLNALLDVAGLADRQVTAGHIGFAIGPRINASGRLDTANPAVELLTSRDPERARTLAQQLDKLNLERQKLVDAITAEAISAVMADEGEHRYAVVVASAGWNVGVLGIVASRLVERFYRPAVVLSVDAATGEAKGSARSIDGFNLYRALSELKQWLIHFGGHEMAAGLTVAARDVAQFRKELNAIASTWLTDDDYIPATRVDVTCSVEDVKMDWVEQLPLLEPFGVGNRTPLFRVTGGKLQELRQIGRDRHHLKLSLAKGAAKLSAVAFQMGEAAGEIAPGVNLEAVGELQTNEWNGNRTVQLLVKDLSVPHLQVFDWRGKTVSDEMWRRLEQREVLFVCFDEQNVSWLHRHVSPEAASVQCVQGVDRVAVKSGVRHLIFVDFPFDVACYHHLIQSVPDLERVYFLGHADEAAYMVPKRHEFKRLYALLHRYKKVQNEHALIQPSRLSPRAVSFMLEVFHELGFIERSGDEIRLKPNPVRRALETSTAFQNRKKREAVYQKFYYATSRELWEDIVKVRHGEPNSFSGGDTHELKRKDSHHRELSSTGGAF</sequence>
<evidence type="ECO:0000256" key="4">
    <source>
        <dbReference type="ARBA" id="ARBA00022801"/>
    </source>
</evidence>
<organism evidence="11 12">
    <name type="scientific">Novibacillus thermophilus</name>
    <dbReference type="NCBI Taxonomy" id="1471761"/>
    <lineage>
        <taxon>Bacteria</taxon>
        <taxon>Bacillati</taxon>
        <taxon>Bacillota</taxon>
        <taxon>Bacilli</taxon>
        <taxon>Bacillales</taxon>
        <taxon>Thermoactinomycetaceae</taxon>
        <taxon>Novibacillus</taxon>
    </lineage>
</organism>